<comment type="caution">
    <text evidence="1">The sequence shown here is derived from an EMBL/GenBank/DDBJ whole genome shotgun (WGS) entry which is preliminary data.</text>
</comment>
<proteinExistence type="predicted"/>
<keyword evidence="2" id="KW-1185">Reference proteome</keyword>
<sequence length="236" mass="27350">MLKRKYNAIYQDKYGVISGMITNTFTEKNSHDNYLLELKLNNTFFKGDTFDGLELQEQNNQEKELERFSFNKTQIFHSNNFVKELTDCMITFDVSLNLINTQSLASESIDGTIIISLGRFSPIDNSIIKIKTIINNSNIEVTGDSFEKLLDNLKNKIKDSYLLKNCYGCKYSDYSPYGRASFGDMMCFKHLKEKYSKVHDKLGLFEVMANNEIIQVLETYLCNQYLPRKENTGYRG</sequence>
<dbReference type="Pfam" id="PF19822">
    <property type="entry name" value="DUF6304"/>
    <property type="match status" value="1"/>
</dbReference>
<dbReference type="EMBL" id="CAXJIO010000017">
    <property type="protein sequence ID" value="CAL2104529.1"/>
    <property type="molecule type" value="Genomic_DNA"/>
</dbReference>
<dbReference type="InterPro" id="IPR046271">
    <property type="entry name" value="DUF6304"/>
</dbReference>
<protein>
    <submittedName>
        <fullName evidence="1">Uncharacterized protein</fullName>
    </submittedName>
</protein>
<accession>A0ABM9PG42</accession>
<dbReference type="RefSeq" id="WP_348718872.1">
    <property type="nucleotide sequence ID" value="NZ_CAXJIO010000017.1"/>
</dbReference>
<dbReference type="Proteomes" id="UP001497527">
    <property type="component" value="Unassembled WGS sequence"/>
</dbReference>
<evidence type="ECO:0000313" key="2">
    <source>
        <dbReference type="Proteomes" id="UP001497527"/>
    </source>
</evidence>
<evidence type="ECO:0000313" key="1">
    <source>
        <dbReference type="EMBL" id="CAL2104529.1"/>
    </source>
</evidence>
<name>A0ABM9PG42_9FLAO</name>
<organism evidence="1 2">
    <name type="scientific">Tenacibaculum polynesiense</name>
    <dbReference type="NCBI Taxonomy" id="3137857"/>
    <lineage>
        <taxon>Bacteria</taxon>
        <taxon>Pseudomonadati</taxon>
        <taxon>Bacteroidota</taxon>
        <taxon>Flavobacteriia</taxon>
        <taxon>Flavobacteriales</taxon>
        <taxon>Flavobacteriaceae</taxon>
        <taxon>Tenacibaculum</taxon>
    </lineage>
</organism>
<reference evidence="1 2" key="1">
    <citation type="submission" date="2024-05" db="EMBL/GenBank/DDBJ databases">
        <authorList>
            <person name="Duchaud E."/>
        </authorList>
    </citation>
    <scope>NUCLEOTIDE SEQUENCE [LARGE SCALE GENOMIC DNA]</scope>
    <source>
        <strain evidence="1">Ena-SAMPLE-TAB-13-05-2024-13:56:06:370-140308</strain>
    </source>
</reference>
<gene>
    <name evidence="1" type="ORF">T190423A01A_80066</name>
</gene>